<dbReference type="GO" id="GO:0071108">
    <property type="term" value="P:protein K48-linked deubiquitination"/>
    <property type="evidence" value="ECO:0007669"/>
    <property type="project" value="TreeGrafter"/>
</dbReference>
<dbReference type="InterPro" id="IPR042467">
    <property type="entry name" value="Peptidase_C65_otubain_sub2"/>
</dbReference>
<evidence type="ECO:0000256" key="2">
    <source>
        <dbReference type="ARBA" id="ARBA00012759"/>
    </source>
</evidence>
<dbReference type="PANTHER" id="PTHR12931">
    <property type="entry name" value="UBIQUITIN THIOLESTERASE PROTEIN OTUB"/>
    <property type="match status" value="1"/>
</dbReference>
<evidence type="ECO:0000256" key="7">
    <source>
        <dbReference type="SAM" id="MobiDB-lite"/>
    </source>
</evidence>
<keyword evidence="5" id="KW-0378">Hydrolase</keyword>
<dbReference type="InterPro" id="IPR038765">
    <property type="entry name" value="Papain-like_cys_pep_sf"/>
</dbReference>
<dbReference type="Gene3D" id="3.30.200.60">
    <property type="entry name" value="Peptidase C65 Otubain, subdomain 1"/>
    <property type="match status" value="1"/>
</dbReference>
<feature type="compositionally biased region" description="Low complexity" evidence="7">
    <location>
        <begin position="147"/>
        <end position="156"/>
    </location>
</feature>
<dbReference type="Pfam" id="PF10275">
    <property type="entry name" value="Peptidase_C65"/>
    <property type="match status" value="1"/>
</dbReference>
<dbReference type="SUPFAM" id="SSF54001">
    <property type="entry name" value="Cysteine proteinases"/>
    <property type="match status" value="1"/>
</dbReference>
<dbReference type="STRING" id="1035309.A0A2C5XCU6"/>
<evidence type="ECO:0000256" key="1">
    <source>
        <dbReference type="ARBA" id="ARBA00000707"/>
    </source>
</evidence>
<comment type="catalytic activity">
    <reaction evidence="1">
        <text>Thiol-dependent hydrolysis of ester, thioester, amide, peptide and isopeptide bonds formed by the C-terminal Gly of ubiquitin (a 76-residue protein attached to proteins as an intracellular targeting signal).</text>
        <dbReference type="EC" id="3.4.19.12"/>
    </reaction>
</comment>
<dbReference type="AlphaFoldDB" id="A0A2C5XCU6"/>
<dbReference type="InterPro" id="IPR042468">
    <property type="entry name" value="Peptidase_C65_otubain_sub1"/>
</dbReference>
<sequence>MFQPQLDPFSTVYFGKTCASMDLVTPAVTAVAATGQVPGAGPTAVNAAYRPPSNPDSHGPIPGLDRCISARDYAGLPSAGLPQGMDDYYPPLPHFAHHNQQSKPCHGQRLDVNSSQSQSQSQPPSSSSAPQPLDIFTEPFLNLHQQYHHAQPQQSQRLHHHGRPDRHYQNQPSNLRSAHQLPLGDHQPEQCQDQLGLDFGFPRETHYPQLVDQSQSSRPSSAVAHQHHSQLPLAQPLATSVSDTSSAAVPRTVNTSTSSYFPTLEASPWNSSLSLLSAPGSLASTPPSPHYLHPQNNSSSPTIAATIQRDYQPSIPFSLPLPISPLLYSSTAMGTSDDLSHTAAAFADDIAAQEALARDYQPNLQGPLVGDKISSVAITEAYARADPVYIEKTSALPQTYSHYRPIQGDGNCGWRAIAFSYFEKLAEIQDQTLIQHEILRLISFNDALEKIGGYDAMLFDDMAEQTITLLKNLSANISSLSDSMALITAAFNDADTQSAIMYHMRLLAATTIKGNPEYEPFTGGLGLAGFCSQVIELPNREIDHLGIDALAAALLRPINMVLQIVYLDRSKGTQPNTHQIPADGDIKVANEAGRAIYLLFRPEHYDILYKGRIQVQINKVDVSYHNDNKFESAHNHLASFATFDFSQLAMIPGLSKFPSPAPSMPGKVPMSVGHGFMPMETNAWGADVGMSMAPSQKPPLVSGSARTSDLRIPFDAVTPAKPPLPLYLHMPHSRQSMTPISETPSPIVQSPSTEMLQSMLPPLARPTSSSPLVSATSSNATQQYPLRFSMQYFQLGDSFKQSQPVMSYKNSHFNRAHFKNPKFTPEQWTPRDDDEY</sequence>
<feature type="region of interest" description="Disordered" evidence="7">
    <location>
        <begin position="211"/>
        <end position="251"/>
    </location>
</feature>
<keyword evidence="3" id="KW-0645">Protease</keyword>
<feature type="region of interest" description="Disordered" evidence="7">
    <location>
        <begin position="82"/>
        <end position="134"/>
    </location>
</feature>
<dbReference type="OrthoDB" id="18915at2759"/>
<proteinExistence type="predicted"/>
<organism evidence="8 9">
    <name type="scientific">Ceratocystis fimbriata CBS 114723</name>
    <dbReference type="NCBI Taxonomy" id="1035309"/>
    <lineage>
        <taxon>Eukaryota</taxon>
        <taxon>Fungi</taxon>
        <taxon>Dikarya</taxon>
        <taxon>Ascomycota</taxon>
        <taxon>Pezizomycotina</taxon>
        <taxon>Sordariomycetes</taxon>
        <taxon>Hypocreomycetidae</taxon>
        <taxon>Microascales</taxon>
        <taxon>Ceratocystidaceae</taxon>
        <taxon>Ceratocystis</taxon>
    </lineage>
</organism>
<dbReference type="GO" id="GO:0004843">
    <property type="term" value="F:cysteine-type deubiquitinase activity"/>
    <property type="evidence" value="ECO:0007669"/>
    <property type="project" value="UniProtKB-EC"/>
</dbReference>
<keyword evidence="9" id="KW-1185">Reference proteome</keyword>
<dbReference type="EMBL" id="APWK03000024">
    <property type="protein sequence ID" value="PHH54591.1"/>
    <property type="molecule type" value="Genomic_DNA"/>
</dbReference>
<reference evidence="8 9" key="2">
    <citation type="journal article" date="2013" name="IMA Fungus">
        <title>IMA Genome-F 1: Ceratocystis fimbriata: Draft nuclear genome sequence for the plant pathogen, Ceratocystis fimbriata.</title>
        <authorList>
            <person name="Wilken P.M."/>
            <person name="Steenkamp E.T."/>
            <person name="Wingfield M.J."/>
            <person name="de Beer Z.W."/>
            <person name="Wingfield B.D."/>
        </authorList>
    </citation>
    <scope>NUCLEOTIDE SEQUENCE [LARGE SCALE GENOMIC DNA]</scope>
    <source>
        <strain evidence="8 9">CBS 114723</strain>
    </source>
</reference>
<dbReference type="InterPro" id="IPR019400">
    <property type="entry name" value="Peptidase_C65_otubain"/>
</dbReference>
<comment type="caution">
    <text evidence="8">The sequence shown here is derived from an EMBL/GenBank/DDBJ whole genome shotgun (WGS) entry which is preliminary data.</text>
</comment>
<dbReference type="EC" id="3.4.19.12" evidence="2"/>
<feature type="compositionally biased region" description="Low complexity" evidence="7">
    <location>
        <begin position="114"/>
        <end position="132"/>
    </location>
</feature>
<evidence type="ECO:0000256" key="4">
    <source>
        <dbReference type="ARBA" id="ARBA00022786"/>
    </source>
</evidence>
<dbReference type="GO" id="GO:0043130">
    <property type="term" value="F:ubiquitin binding"/>
    <property type="evidence" value="ECO:0007669"/>
    <property type="project" value="TreeGrafter"/>
</dbReference>
<dbReference type="CDD" id="cd22749">
    <property type="entry name" value="Otubain_C65"/>
    <property type="match status" value="1"/>
</dbReference>
<dbReference type="Gene3D" id="1.20.1300.20">
    <property type="entry name" value="Peptidase C65 Otubain, subdomain 2"/>
    <property type="match status" value="1"/>
</dbReference>
<evidence type="ECO:0000256" key="6">
    <source>
        <dbReference type="ARBA" id="ARBA00022807"/>
    </source>
</evidence>
<dbReference type="GO" id="GO:0006508">
    <property type="term" value="P:proteolysis"/>
    <property type="evidence" value="ECO:0007669"/>
    <property type="project" value="UniProtKB-KW"/>
</dbReference>
<feature type="compositionally biased region" description="Low complexity" evidence="7">
    <location>
        <begin position="238"/>
        <end position="249"/>
    </location>
</feature>
<accession>A0A2C5XCU6</accession>
<gene>
    <name evidence="8" type="ORF">CFIMG_003542RA</name>
</gene>
<feature type="region of interest" description="Disordered" evidence="7">
    <location>
        <begin position="147"/>
        <end position="193"/>
    </location>
</feature>
<protein>
    <recommendedName>
        <fullName evidence="2">ubiquitinyl hydrolase 1</fullName>
        <ecNumber evidence="2">3.4.19.12</ecNumber>
    </recommendedName>
</protein>
<evidence type="ECO:0000256" key="3">
    <source>
        <dbReference type="ARBA" id="ARBA00022670"/>
    </source>
</evidence>
<keyword evidence="4" id="KW-0833">Ubl conjugation pathway</keyword>
<dbReference type="GO" id="GO:0005634">
    <property type="term" value="C:nucleus"/>
    <property type="evidence" value="ECO:0007669"/>
    <property type="project" value="TreeGrafter"/>
</dbReference>
<dbReference type="PANTHER" id="PTHR12931:SF15">
    <property type="entry name" value="UBIQUITIN THIOESTERASE OTUBAIN-LIKE"/>
    <property type="match status" value="1"/>
</dbReference>
<keyword evidence="6" id="KW-0788">Thiol protease</keyword>
<feature type="compositionally biased region" description="Polar residues" evidence="7">
    <location>
        <begin position="211"/>
        <end position="220"/>
    </location>
</feature>
<evidence type="ECO:0000256" key="5">
    <source>
        <dbReference type="ARBA" id="ARBA00022801"/>
    </source>
</evidence>
<reference evidence="8 9" key="1">
    <citation type="journal article" date="2013" name="Fungal Biol.">
        <title>Analysis of microsatellite markers in the genome of the plant pathogen Ceratocystis fimbriata.</title>
        <authorList>
            <person name="Simpson M.C."/>
            <person name="Wilken P.M."/>
            <person name="Coetzee M.P."/>
            <person name="Wingfield M.J."/>
            <person name="Wingfield B.D."/>
        </authorList>
    </citation>
    <scope>NUCLEOTIDE SEQUENCE [LARGE SCALE GENOMIC DNA]</scope>
    <source>
        <strain evidence="8 9">CBS 114723</strain>
    </source>
</reference>
<name>A0A2C5XCU6_9PEZI</name>
<evidence type="ECO:0000313" key="8">
    <source>
        <dbReference type="EMBL" id="PHH54591.1"/>
    </source>
</evidence>
<dbReference type="Proteomes" id="UP000222788">
    <property type="component" value="Unassembled WGS sequence"/>
</dbReference>
<evidence type="ECO:0000313" key="9">
    <source>
        <dbReference type="Proteomes" id="UP000222788"/>
    </source>
</evidence>
<feature type="region of interest" description="Disordered" evidence="7">
    <location>
        <begin position="280"/>
        <end position="300"/>
    </location>
</feature>